<evidence type="ECO:0000313" key="2">
    <source>
        <dbReference type="Proteomes" id="UP001221898"/>
    </source>
</evidence>
<accession>A0AAD7RW75</accession>
<proteinExistence type="predicted"/>
<sequence length="91" mass="10745">MMEEVQLTLQLDFAQIVEQVMASLDRGLRLRAQARDAVEKRLTQMEGWKEEWIRGKGVEGWIWVDRDTEVMGRIFGWLIARLRRWRKAGGS</sequence>
<name>A0AAD7RW75_9TELE</name>
<evidence type="ECO:0000313" key="1">
    <source>
        <dbReference type="EMBL" id="KAJ8391308.1"/>
    </source>
</evidence>
<dbReference type="Proteomes" id="UP001221898">
    <property type="component" value="Unassembled WGS sequence"/>
</dbReference>
<comment type="caution">
    <text evidence="1">The sequence shown here is derived from an EMBL/GenBank/DDBJ whole genome shotgun (WGS) entry which is preliminary data.</text>
</comment>
<gene>
    <name evidence="1" type="ORF">AAFF_G00090950</name>
</gene>
<reference evidence="1" key="1">
    <citation type="journal article" date="2023" name="Science">
        <title>Genome structures resolve the early diversification of teleost fishes.</title>
        <authorList>
            <person name="Parey E."/>
            <person name="Louis A."/>
            <person name="Montfort J."/>
            <person name="Bouchez O."/>
            <person name="Roques C."/>
            <person name="Iampietro C."/>
            <person name="Lluch J."/>
            <person name="Castinel A."/>
            <person name="Donnadieu C."/>
            <person name="Desvignes T."/>
            <person name="Floi Bucao C."/>
            <person name="Jouanno E."/>
            <person name="Wen M."/>
            <person name="Mejri S."/>
            <person name="Dirks R."/>
            <person name="Jansen H."/>
            <person name="Henkel C."/>
            <person name="Chen W.J."/>
            <person name="Zahm M."/>
            <person name="Cabau C."/>
            <person name="Klopp C."/>
            <person name="Thompson A.W."/>
            <person name="Robinson-Rechavi M."/>
            <person name="Braasch I."/>
            <person name="Lecointre G."/>
            <person name="Bobe J."/>
            <person name="Postlethwait J.H."/>
            <person name="Berthelot C."/>
            <person name="Roest Crollius H."/>
            <person name="Guiguen Y."/>
        </authorList>
    </citation>
    <scope>NUCLEOTIDE SEQUENCE</scope>
    <source>
        <strain evidence="1">NC1722</strain>
    </source>
</reference>
<protein>
    <submittedName>
        <fullName evidence="1">Uncharacterized protein</fullName>
    </submittedName>
</protein>
<dbReference type="EMBL" id="JAINUG010000159">
    <property type="protein sequence ID" value="KAJ8391308.1"/>
    <property type="molecule type" value="Genomic_DNA"/>
</dbReference>
<keyword evidence="2" id="KW-1185">Reference proteome</keyword>
<organism evidence="1 2">
    <name type="scientific">Aldrovandia affinis</name>
    <dbReference type="NCBI Taxonomy" id="143900"/>
    <lineage>
        <taxon>Eukaryota</taxon>
        <taxon>Metazoa</taxon>
        <taxon>Chordata</taxon>
        <taxon>Craniata</taxon>
        <taxon>Vertebrata</taxon>
        <taxon>Euteleostomi</taxon>
        <taxon>Actinopterygii</taxon>
        <taxon>Neopterygii</taxon>
        <taxon>Teleostei</taxon>
        <taxon>Notacanthiformes</taxon>
        <taxon>Halosauridae</taxon>
        <taxon>Aldrovandia</taxon>
    </lineage>
</organism>
<dbReference type="AlphaFoldDB" id="A0AAD7RW75"/>